<protein>
    <recommendedName>
        <fullName evidence="7">DUF2179 domain-containing protein</fullName>
    </recommendedName>
</protein>
<keyword evidence="2" id="KW-1003">Cell membrane</keyword>
<dbReference type="PANTHER" id="PTHR33545">
    <property type="entry name" value="UPF0750 MEMBRANE PROTEIN YITT-RELATED"/>
    <property type="match status" value="1"/>
</dbReference>
<dbReference type="OrthoDB" id="2417289at2"/>
<keyword evidence="9" id="KW-1185">Reference proteome</keyword>
<evidence type="ECO:0000256" key="3">
    <source>
        <dbReference type="ARBA" id="ARBA00022692"/>
    </source>
</evidence>
<gene>
    <name evidence="8" type="ORF">CGZ75_09720</name>
</gene>
<keyword evidence="4 6" id="KW-1133">Transmembrane helix</keyword>
<dbReference type="InterPro" id="IPR051461">
    <property type="entry name" value="UPF0750_membrane"/>
</dbReference>
<dbReference type="CDD" id="cd16380">
    <property type="entry name" value="YitT_C"/>
    <property type="match status" value="1"/>
</dbReference>
<proteinExistence type="predicted"/>
<dbReference type="EMBL" id="NMUQ01000001">
    <property type="protein sequence ID" value="OXM16904.1"/>
    <property type="molecule type" value="Genomic_DNA"/>
</dbReference>
<dbReference type="GO" id="GO:0005886">
    <property type="term" value="C:plasma membrane"/>
    <property type="evidence" value="ECO:0007669"/>
    <property type="project" value="UniProtKB-SubCell"/>
</dbReference>
<dbReference type="Pfam" id="PF10035">
    <property type="entry name" value="DUF2179"/>
    <property type="match status" value="1"/>
</dbReference>
<dbReference type="Proteomes" id="UP000215145">
    <property type="component" value="Unassembled WGS sequence"/>
</dbReference>
<name>A0A229P4M8_9BACL</name>
<feature type="transmembrane region" description="Helical" evidence="6">
    <location>
        <begin position="7"/>
        <end position="33"/>
    </location>
</feature>
<dbReference type="Pfam" id="PF02588">
    <property type="entry name" value="YitT_membrane"/>
    <property type="match status" value="1"/>
</dbReference>
<feature type="transmembrane region" description="Helical" evidence="6">
    <location>
        <begin position="53"/>
        <end position="72"/>
    </location>
</feature>
<keyword evidence="5 6" id="KW-0472">Membrane</keyword>
<accession>A0A229P4M8</accession>
<evidence type="ECO:0000259" key="7">
    <source>
        <dbReference type="Pfam" id="PF10035"/>
    </source>
</evidence>
<evidence type="ECO:0000256" key="6">
    <source>
        <dbReference type="SAM" id="Phobius"/>
    </source>
</evidence>
<dbReference type="InterPro" id="IPR015867">
    <property type="entry name" value="N-reg_PII/ATP_PRibTrfase_C"/>
</dbReference>
<evidence type="ECO:0000256" key="4">
    <source>
        <dbReference type="ARBA" id="ARBA00022989"/>
    </source>
</evidence>
<dbReference type="AlphaFoldDB" id="A0A229P4M8"/>
<keyword evidence="3 6" id="KW-0812">Transmembrane</keyword>
<dbReference type="RefSeq" id="WP_089523985.1">
    <property type="nucleotide sequence ID" value="NZ_NMUQ01000001.1"/>
</dbReference>
<organism evidence="8 9">
    <name type="scientific">Paenibacillus herberti</name>
    <dbReference type="NCBI Taxonomy" id="1619309"/>
    <lineage>
        <taxon>Bacteria</taxon>
        <taxon>Bacillati</taxon>
        <taxon>Bacillota</taxon>
        <taxon>Bacilli</taxon>
        <taxon>Bacillales</taxon>
        <taxon>Paenibacillaceae</taxon>
        <taxon>Paenibacillus</taxon>
    </lineage>
</organism>
<evidence type="ECO:0000313" key="8">
    <source>
        <dbReference type="EMBL" id="OXM16904.1"/>
    </source>
</evidence>
<evidence type="ECO:0000256" key="1">
    <source>
        <dbReference type="ARBA" id="ARBA00004651"/>
    </source>
</evidence>
<dbReference type="PIRSF" id="PIRSF006483">
    <property type="entry name" value="Membrane_protein_YitT"/>
    <property type="match status" value="1"/>
</dbReference>
<dbReference type="Gene3D" id="3.30.70.120">
    <property type="match status" value="1"/>
</dbReference>
<evidence type="ECO:0000256" key="2">
    <source>
        <dbReference type="ARBA" id="ARBA00022475"/>
    </source>
</evidence>
<feature type="transmembrane region" description="Helical" evidence="6">
    <location>
        <begin position="79"/>
        <end position="97"/>
    </location>
</feature>
<comment type="subcellular location">
    <subcellularLocation>
        <location evidence="1">Cell membrane</location>
        <topology evidence="1">Multi-pass membrane protein</topology>
    </subcellularLocation>
</comment>
<comment type="caution">
    <text evidence="8">The sequence shown here is derived from an EMBL/GenBank/DDBJ whole genome shotgun (WGS) entry which is preliminary data.</text>
</comment>
<dbReference type="PANTHER" id="PTHR33545:SF5">
    <property type="entry name" value="UPF0750 MEMBRANE PROTEIN YITT"/>
    <property type="match status" value="1"/>
</dbReference>
<evidence type="ECO:0000256" key="5">
    <source>
        <dbReference type="ARBA" id="ARBA00023136"/>
    </source>
</evidence>
<feature type="transmembrane region" description="Helical" evidence="6">
    <location>
        <begin position="103"/>
        <end position="125"/>
    </location>
</feature>
<dbReference type="InterPro" id="IPR019264">
    <property type="entry name" value="DUF2179"/>
</dbReference>
<sequence length="277" mass="30293">MKPFRSLTSWLAVTAGSLLIAIGFNVLLIPQQLLSGGLSGISMMIGYLTGSNIGWLYLVLNIPVLVWGWFSLGRRFVGWSSYSVVAATIFMQLVPVIPLAKDILLASVFGGLLLGFGTGLCLRAGGSSGGFDIVASIVSRNRDLQVGMLIFILNGLVIGILVFFTGNWDIALYSLISIFTAGKIVDLIHIRHHKVTAFIITQKTDELLAQMLARPRGVTIIRTRGAFSSQEHDMLMTVTTRYELEELKLMVRKLDPKAFVNIVETVGVMGDFRRNSG</sequence>
<feature type="transmembrane region" description="Helical" evidence="6">
    <location>
        <begin position="146"/>
        <end position="164"/>
    </location>
</feature>
<reference evidence="8 9" key="1">
    <citation type="submission" date="2017-07" db="EMBL/GenBank/DDBJ databases">
        <title>Paenibacillus herberti R33 genome sequencing and assembly.</title>
        <authorList>
            <person name="Su W."/>
        </authorList>
    </citation>
    <scope>NUCLEOTIDE SEQUENCE [LARGE SCALE GENOMIC DNA]</scope>
    <source>
        <strain evidence="8 9">R33</strain>
    </source>
</reference>
<feature type="domain" description="DUF2179" evidence="7">
    <location>
        <begin position="216"/>
        <end position="270"/>
    </location>
</feature>
<dbReference type="InterPro" id="IPR003740">
    <property type="entry name" value="YitT"/>
</dbReference>
<evidence type="ECO:0000313" key="9">
    <source>
        <dbReference type="Proteomes" id="UP000215145"/>
    </source>
</evidence>